<sequence length="146" mass="15949">MSNLSVFSKLLLVFAIAAEILLHLVLLRSNLISVQTAVWGLVMQVLYLNLVLDFSNMKLQSPLFMSACAGIIVHKTLWYATAPRDHDEALDHDLCFCAAEACFCTGIIAGVLICVWAMPILLILAWEPAADGYDLGPLRRTPSGAC</sequence>
<name>A0A7S0MPY8_9CRYP</name>
<feature type="transmembrane region" description="Helical" evidence="1">
    <location>
        <begin position="6"/>
        <end position="27"/>
    </location>
</feature>
<protein>
    <submittedName>
        <fullName evidence="2">Uncharacterized protein</fullName>
    </submittedName>
</protein>
<keyword evidence="1" id="KW-1133">Transmembrane helix</keyword>
<dbReference type="AlphaFoldDB" id="A0A7S0MPY8"/>
<reference evidence="2" key="1">
    <citation type="submission" date="2021-01" db="EMBL/GenBank/DDBJ databases">
        <authorList>
            <person name="Corre E."/>
            <person name="Pelletier E."/>
            <person name="Niang G."/>
            <person name="Scheremetjew M."/>
            <person name="Finn R."/>
            <person name="Kale V."/>
            <person name="Holt S."/>
            <person name="Cochrane G."/>
            <person name="Meng A."/>
            <person name="Brown T."/>
            <person name="Cohen L."/>
        </authorList>
    </citation>
    <scope>NUCLEOTIDE SEQUENCE</scope>
    <source>
        <strain evidence="2">CCAP979/52</strain>
    </source>
</reference>
<dbReference type="InterPro" id="IPR007277">
    <property type="entry name" value="Svp26/Tex261"/>
</dbReference>
<dbReference type="Pfam" id="PF04148">
    <property type="entry name" value="Erv26"/>
    <property type="match status" value="1"/>
</dbReference>
<dbReference type="GO" id="GO:0005737">
    <property type="term" value="C:cytoplasm"/>
    <property type="evidence" value="ECO:0007669"/>
    <property type="project" value="GOC"/>
</dbReference>
<feature type="transmembrane region" description="Helical" evidence="1">
    <location>
        <begin position="94"/>
        <end position="126"/>
    </location>
</feature>
<accession>A0A7S0MPY8</accession>
<proteinExistence type="predicted"/>
<keyword evidence="1" id="KW-0812">Transmembrane</keyword>
<gene>
    <name evidence="2" type="ORF">CCUR1050_LOCUS22734</name>
</gene>
<dbReference type="GO" id="GO:0016020">
    <property type="term" value="C:membrane"/>
    <property type="evidence" value="ECO:0007669"/>
    <property type="project" value="InterPro"/>
</dbReference>
<feature type="transmembrane region" description="Helical" evidence="1">
    <location>
        <begin position="34"/>
        <end position="52"/>
    </location>
</feature>
<feature type="transmembrane region" description="Helical" evidence="1">
    <location>
        <begin position="64"/>
        <end position="82"/>
    </location>
</feature>
<evidence type="ECO:0000313" key="2">
    <source>
        <dbReference type="EMBL" id="CAD8645049.1"/>
    </source>
</evidence>
<dbReference type="GO" id="GO:0006888">
    <property type="term" value="P:endoplasmic reticulum to Golgi vesicle-mediated transport"/>
    <property type="evidence" value="ECO:0007669"/>
    <property type="project" value="InterPro"/>
</dbReference>
<evidence type="ECO:0000256" key="1">
    <source>
        <dbReference type="SAM" id="Phobius"/>
    </source>
</evidence>
<dbReference type="EMBL" id="HBEZ01041223">
    <property type="protein sequence ID" value="CAD8645049.1"/>
    <property type="molecule type" value="Transcribed_RNA"/>
</dbReference>
<organism evidence="2">
    <name type="scientific">Cryptomonas curvata</name>
    <dbReference type="NCBI Taxonomy" id="233186"/>
    <lineage>
        <taxon>Eukaryota</taxon>
        <taxon>Cryptophyceae</taxon>
        <taxon>Cryptomonadales</taxon>
        <taxon>Cryptomonadaceae</taxon>
        <taxon>Cryptomonas</taxon>
    </lineage>
</organism>
<keyword evidence="1" id="KW-0472">Membrane</keyword>
<dbReference type="GO" id="GO:0097020">
    <property type="term" value="F:COPII receptor activity"/>
    <property type="evidence" value="ECO:0007669"/>
    <property type="project" value="InterPro"/>
</dbReference>